<dbReference type="GO" id="GO:0009401">
    <property type="term" value="P:phosphoenolpyruvate-dependent sugar phosphotransferase system"/>
    <property type="evidence" value="ECO:0007669"/>
    <property type="project" value="UniProtKB-KW"/>
</dbReference>
<dbReference type="Pfam" id="PF00381">
    <property type="entry name" value="PTS-HPr"/>
    <property type="match status" value="1"/>
</dbReference>
<sequence length="89" mass="8861">MITRTAVIGSTVGLHARPAAQFTRAAADTGRPVTIAVEGGKPVDATSLLAVMTLGAGHQQAVILSTDDCSGAAEALDSLAALLSTDLDS</sequence>
<dbReference type="EMBL" id="JACHWS010000001">
    <property type="protein sequence ID" value="MBB3035990.1"/>
    <property type="molecule type" value="Genomic_DNA"/>
</dbReference>
<evidence type="ECO:0000313" key="7">
    <source>
        <dbReference type="EMBL" id="MBB3035990.1"/>
    </source>
</evidence>
<dbReference type="InterPro" id="IPR001020">
    <property type="entry name" value="PTS_HPr_His_P_site"/>
</dbReference>
<dbReference type="CDD" id="cd00367">
    <property type="entry name" value="PTS-HPr_like"/>
    <property type="match status" value="1"/>
</dbReference>
<evidence type="ECO:0000256" key="3">
    <source>
        <dbReference type="ARBA" id="ARBA00020422"/>
    </source>
</evidence>
<dbReference type="RefSeq" id="WP_064439661.1">
    <property type="nucleotide sequence ID" value="NZ_BDDI01000005.1"/>
</dbReference>
<evidence type="ECO:0000259" key="6">
    <source>
        <dbReference type="PROSITE" id="PS51350"/>
    </source>
</evidence>
<dbReference type="PROSITE" id="PS00369">
    <property type="entry name" value="PTS_HPR_HIS"/>
    <property type="match status" value="1"/>
</dbReference>
<dbReference type="SUPFAM" id="SSF55594">
    <property type="entry name" value="HPr-like"/>
    <property type="match status" value="1"/>
</dbReference>
<comment type="function">
    <text evidence="1">General (non sugar-specific) component of the phosphoenolpyruvate-dependent sugar phosphotransferase system (sugar PTS). This major carbohydrate active-transport system catalyzes the phosphorylation of incoming sugar substrates concomitantly with their translocation across the cell membrane. The phosphoryl group from phosphoenolpyruvate (PEP) is transferred to the phosphoryl carrier protein HPr by enzyme I. Phospho-HPr then transfers it to the PTS EIIA domain.</text>
</comment>
<keyword evidence="7" id="KW-0808">Transferase</keyword>
<evidence type="ECO:0000256" key="1">
    <source>
        <dbReference type="ARBA" id="ARBA00003681"/>
    </source>
</evidence>
<evidence type="ECO:0000256" key="5">
    <source>
        <dbReference type="ARBA" id="ARBA00022683"/>
    </source>
</evidence>
<accession>A0A839RHU7</accession>
<dbReference type="PANTHER" id="PTHR33705:SF2">
    <property type="entry name" value="PHOSPHOCARRIER PROTEIN NPR"/>
    <property type="match status" value="1"/>
</dbReference>
<dbReference type="Proteomes" id="UP000567922">
    <property type="component" value="Unassembled WGS sequence"/>
</dbReference>
<dbReference type="InterPro" id="IPR035895">
    <property type="entry name" value="HPr-like_sf"/>
</dbReference>
<dbReference type="PROSITE" id="PS51350">
    <property type="entry name" value="PTS_HPR_DOM"/>
    <property type="match status" value="1"/>
</dbReference>
<gene>
    <name evidence="7" type="ORF">FHU29_000424</name>
</gene>
<keyword evidence="4" id="KW-0963">Cytoplasm</keyword>
<proteinExistence type="predicted"/>
<dbReference type="AlphaFoldDB" id="A0A839RHU7"/>
<dbReference type="PRINTS" id="PR00107">
    <property type="entry name" value="PHOSPHOCPHPR"/>
</dbReference>
<dbReference type="PANTHER" id="PTHR33705">
    <property type="entry name" value="PHOSPHOCARRIER PROTEIN HPR"/>
    <property type="match status" value="1"/>
</dbReference>
<dbReference type="InterPro" id="IPR050399">
    <property type="entry name" value="HPr"/>
</dbReference>
<keyword evidence="8" id="KW-1185">Reference proteome</keyword>
<keyword evidence="5" id="KW-0598">Phosphotransferase system</keyword>
<dbReference type="GO" id="GO:0016740">
    <property type="term" value="F:transferase activity"/>
    <property type="evidence" value="ECO:0007669"/>
    <property type="project" value="UniProtKB-KW"/>
</dbReference>
<evidence type="ECO:0000313" key="8">
    <source>
        <dbReference type="Proteomes" id="UP000567922"/>
    </source>
</evidence>
<organism evidence="7 8">
    <name type="scientific">Hoyosella altamirensis</name>
    <dbReference type="NCBI Taxonomy" id="616997"/>
    <lineage>
        <taxon>Bacteria</taxon>
        <taxon>Bacillati</taxon>
        <taxon>Actinomycetota</taxon>
        <taxon>Actinomycetes</taxon>
        <taxon>Mycobacteriales</taxon>
        <taxon>Hoyosellaceae</taxon>
        <taxon>Hoyosella</taxon>
    </lineage>
</organism>
<protein>
    <recommendedName>
        <fullName evidence="3">Phosphocarrier protein HPr</fullName>
    </recommendedName>
</protein>
<comment type="caution">
    <text evidence="7">The sequence shown here is derived from an EMBL/GenBank/DDBJ whole genome shotgun (WGS) entry which is preliminary data.</text>
</comment>
<evidence type="ECO:0000256" key="2">
    <source>
        <dbReference type="ARBA" id="ARBA00004496"/>
    </source>
</evidence>
<reference evidence="7 8" key="1">
    <citation type="submission" date="2020-08" db="EMBL/GenBank/DDBJ databases">
        <title>Sequencing the genomes of 1000 actinobacteria strains.</title>
        <authorList>
            <person name="Klenk H.-P."/>
        </authorList>
    </citation>
    <scope>NUCLEOTIDE SEQUENCE [LARGE SCALE GENOMIC DNA]</scope>
    <source>
        <strain evidence="7 8">DSM 45258</strain>
    </source>
</reference>
<comment type="subcellular location">
    <subcellularLocation>
        <location evidence="2">Cytoplasm</location>
    </subcellularLocation>
</comment>
<dbReference type="InterPro" id="IPR000032">
    <property type="entry name" value="HPr-like"/>
</dbReference>
<name>A0A839RHU7_9ACTN</name>
<dbReference type="NCBIfam" id="TIGR01003">
    <property type="entry name" value="PTS_HPr_family"/>
    <property type="match status" value="1"/>
</dbReference>
<dbReference type="Gene3D" id="3.30.1340.10">
    <property type="entry name" value="HPr-like"/>
    <property type="match status" value="1"/>
</dbReference>
<feature type="domain" description="HPr" evidence="6">
    <location>
        <begin position="1"/>
        <end position="89"/>
    </location>
</feature>
<dbReference type="GO" id="GO:0005737">
    <property type="term" value="C:cytoplasm"/>
    <property type="evidence" value="ECO:0007669"/>
    <property type="project" value="UniProtKB-SubCell"/>
</dbReference>
<evidence type="ECO:0000256" key="4">
    <source>
        <dbReference type="ARBA" id="ARBA00022490"/>
    </source>
</evidence>
<dbReference type="OrthoDB" id="9809047at2"/>